<gene>
    <name evidence="3" type="ORF">ICL16_42160</name>
</gene>
<dbReference type="PANTHER" id="PTHR12526:SF630">
    <property type="entry name" value="GLYCOSYLTRANSFERASE"/>
    <property type="match status" value="1"/>
</dbReference>
<protein>
    <submittedName>
        <fullName evidence="3">Glycosyltransferase family 4 protein</fullName>
    </submittedName>
</protein>
<keyword evidence="4" id="KW-1185">Reference proteome</keyword>
<dbReference type="Pfam" id="PF00534">
    <property type="entry name" value="Glycos_transf_1"/>
    <property type="match status" value="1"/>
</dbReference>
<organism evidence="3 4">
    <name type="scientific">Iningainema tapete BLCC-T55</name>
    <dbReference type="NCBI Taxonomy" id="2748662"/>
    <lineage>
        <taxon>Bacteria</taxon>
        <taxon>Bacillati</taxon>
        <taxon>Cyanobacteriota</taxon>
        <taxon>Cyanophyceae</taxon>
        <taxon>Nostocales</taxon>
        <taxon>Scytonemataceae</taxon>
        <taxon>Iningainema tapete</taxon>
    </lineage>
</organism>
<feature type="domain" description="Glycosyl transferase family 1" evidence="1">
    <location>
        <begin position="198"/>
        <end position="354"/>
    </location>
</feature>
<feature type="domain" description="Glycosyltransferase subfamily 4-like N-terminal" evidence="2">
    <location>
        <begin position="15"/>
        <end position="186"/>
    </location>
</feature>
<sequence length="392" mass="44729">MHIIVLEVEPTSLRGGQEVVLFDICYGLAQRGHTISLVYTKEGNLLEKYQQFCQHTVKADQLTIYPPQKNLRFLADIWHINKQISITQKSIVFSNQYQDTYFGRLLAITKRIPLLCYLHLPPAEKFIEMKGVKQYLRDTYIKWQRKIGLQGVKHFIAVSHQTKQDWINEGYQDDVIDVVHNGINLQVYKPTTDFVLTRKEWNLPPDIKVISYVGRLDKEKGVETLIKAFAILQKSHANTKLLIAGKSLFQGDKYRQTLEQLGTELGIKDNVTFLGHVTNTTSLYQVSDVTVLPSLWSEPFPRSVLESMACGTPVVASRIGGIPESLTGEFQNGLCESGNEQDLSDTLNRIITWRDKDPLLGDRCREHIVSKFSLDKMVAHVEKVLERLMLGD</sequence>
<dbReference type="InterPro" id="IPR028098">
    <property type="entry name" value="Glyco_trans_4-like_N"/>
</dbReference>
<name>A0A8J6XLE5_9CYAN</name>
<reference evidence="3" key="1">
    <citation type="submission" date="2020-09" db="EMBL/GenBank/DDBJ databases">
        <title>Iningainema tapete sp. nov. (Scytonemataceae, Cyanobacteria) from greenhouses in central Florida (USA) produces two types of nodularin with biosynthetic potential for microcystin-LR and anabaenopeptins.</title>
        <authorList>
            <person name="Berthold D.E."/>
            <person name="Lefler F.W."/>
            <person name="Huang I.-S."/>
            <person name="Abdulla H."/>
            <person name="Zimba P.V."/>
            <person name="Laughinghouse H.D. IV."/>
        </authorList>
    </citation>
    <scope>NUCLEOTIDE SEQUENCE</scope>
    <source>
        <strain evidence="3">BLCCT55</strain>
    </source>
</reference>
<dbReference type="Pfam" id="PF13439">
    <property type="entry name" value="Glyco_transf_4"/>
    <property type="match status" value="1"/>
</dbReference>
<evidence type="ECO:0000313" key="4">
    <source>
        <dbReference type="Proteomes" id="UP000629098"/>
    </source>
</evidence>
<dbReference type="Gene3D" id="3.40.50.2000">
    <property type="entry name" value="Glycogen Phosphorylase B"/>
    <property type="match status" value="2"/>
</dbReference>
<dbReference type="EMBL" id="JACXAE010000126">
    <property type="protein sequence ID" value="MBD2778479.1"/>
    <property type="molecule type" value="Genomic_DNA"/>
</dbReference>
<dbReference type="GO" id="GO:0016757">
    <property type="term" value="F:glycosyltransferase activity"/>
    <property type="evidence" value="ECO:0007669"/>
    <property type="project" value="InterPro"/>
</dbReference>
<dbReference type="Proteomes" id="UP000629098">
    <property type="component" value="Unassembled WGS sequence"/>
</dbReference>
<comment type="caution">
    <text evidence="3">The sequence shown here is derived from an EMBL/GenBank/DDBJ whole genome shotgun (WGS) entry which is preliminary data.</text>
</comment>
<dbReference type="InterPro" id="IPR001296">
    <property type="entry name" value="Glyco_trans_1"/>
</dbReference>
<dbReference type="SUPFAM" id="SSF53756">
    <property type="entry name" value="UDP-Glycosyltransferase/glycogen phosphorylase"/>
    <property type="match status" value="1"/>
</dbReference>
<dbReference type="CDD" id="cd03801">
    <property type="entry name" value="GT4_PimA-like"/>
    <property type="match status" value="1"/>
</dbReference>
<dbReference type="AlphaFoldDB" id="A0A8J6XLE5"/>
<proteinExistence type="predicted"/>
<dbReference type="PANTHER" id="PTHR12526">
    <property type="entry name" value="GLYCOSYLTRANSFERASE"/>
    <property type="match status" value="1"/>
</dbReference>
<dbReference type="RefSeq" id="WP_190838183.1">
    <property type="nucleotide sequence ID" value="NZ_CAWPPI010000126.1"/>
</dbReference>
<evidence type="ECO:0000259" key="1">
    <source>
        <dbReference type="Pfam" id="PF00534"/>
    </source>
</evidence>
<accession>A0A8J6XLE5</accession>
<evidence type="ECO:0000313" key="3">
    <source>
        <dbReference type="EMBL" id="MBD2778479.1"/>
    </source>
</evidence>
<evidence type="ECO:0000259" key="2">
    <source>
        <dbReference type="Pfam" id="PF13439"/>
    </source>
</evidence>